<dbReference type="KEGG" id="aasc:A4S02_14315"/>
<evidence type="ECO:0000259" key="2">
    <source>
        <dbReference type="Pfam" id="PF12728"/>
    </source>
</evidence>
<evidence type="ECO:0000313" key="4">
    <source>
        <dbReference type="Proteomes" id="UP000175973"/>
    </source>
</evidence>
<protein>
    <recommendedName>
        <fullName evidence="2">Helix-turn-helix domain-containing protein</fullName>
    </recommendedName>
</protein>
<dbReference type="Pfam" id="PF12728">
    <property type="entry name" value="HTH_17"/>
    <property type="match status" value="1"/>
</dbReference>
<organism evidence="3 4">
    <name type="scientific">Acetobacter ascendens</name>
    <dbReference type="NCBI Taxonomy" id="481146"/>
    <lineage>
        <taxon>Bacteria</taxon>
        <taxon>Pseudomonadati</taxon>
        <taxon>Pseudomonadota</taxon>
        <taxon>Alphaproteobacteria</taxon>
        <taxon>Acetobacterales</taxon>
        <taxon>Acetobacteraceae</taxon>
        <taxon>Acetobacter</taxon>
    </lineage>
</organism>
<proteinExistence type="predicted"/>
<dbReference type="InterPro" id="IPR041657">
    <property type="entry name" value="HTH_17"/>
</dbReference>
<keyword evidence="3" id="KW-0614">Plasmid</keyword>
<keyword evidence="4" id="KW-1185">Reference proteome</keyword>
<sequence>MVRCPVITHTIMPMSPKQAGQVTGVSRRNIMRAIETHNLRAFRDNKNQWRITNDDLESWARAHRAHCSPTEQKEATAQPSPDDDHHNAHPNIPPQDTLELVRVKAELEGERIRRETVESDRDHWREIAQKLAESRPRKWWFW</sequence>
<accession>A0A1D8R093</accession>
<name>A0A1D8R093_9PROT</name>
<geneLocation type="plasmid" evidence="3 4">
    <name>unnamed2</name>
</geneLocation>
<dbReference type="RefSeq" id="WP_070324337.1">
    <property type="nucleotide sequence ID" value="NZ_CP015166.1"/>
</dbReference>
<dbReference type="Proteomes" id="UP000175973">
    <property type="component" value="Plasmid unnamed2"/>
</dbReference>
<evidence type="ECO:0000256" key="1">
    <source>
        <dbReference type="SAM" id="MobiDB-lite"/>
    </source>
</evidence>
<evidence type="ECO:0000313" key="3">
    <source>
        <dbReference type="EMBL" id="AOW48002.1"/>
    </source>
</evidence>
<gene>
    <name evidence="3" type="ORF">A4S02_14315</name>
</gene>
<feature type="region of interest" description="Disordered" evidence="1">
    <location>
        <begin position="62"/>
        <end position="99"/>
    </location>
</feature>
<dbReference type="AlphaFoldDB" id="A0A1D8R093"/>
<reference evidence="4" key="1">
    <citation type="submission" date="2016-04" db="EMBL/GenBank/DDBJ databases">
        <authorList>
            <person name="Jeon C.O."/>
            <person name="Cho G.Y."/>
            <person name="Jeong H.I."/>
            <person name="Kim K.H."/>
        </authorList>
    </citation>
    <scope>NUCLEOTIDE SEQUENCE [LARGE SCALE GENOMIC DNA]</scope>
    <source>
        <strain evidence="4">LMG 1590</strain>
        <plasmid evidence="4">unnamed2</plasmid>
    </source>
</reference>
<dbReference type="EMBL" id="CP015166">
    <property type="protein sequence ID" value="AOW48002.1"/>
    <property type="molecule type" value="Genomic_DNA"/>
</dbReference>
<feature type="domain" description="Helix-turn-helix" evidence="2">
    <location>
        <begin position="14"/>
        <end position="63"/>
    </location>
</feature>